<dbReference type="Pfam" id="PF02604">
    <property type="entry name" value="PhdYeFM_antitox"/>
    <property type="match status" value="1"/>
</dbReference>
<dbReference type="InterPro" id="IPR006442">
    <property type="entry name" value="Antitoxin_Phd/YefM"/>
</dbReference>
<evidence type="ECO:0000256" key="1">
    <source>
        <dbReference type="ARBA" id="ARBA00009981"/>
    </source>
</evidence>
<name>A0ABV6K264_9LACO</name>
<organism evidence="3 4">
    <name type="scientific">Lactiplantibacillus plajomi</name>
    <dbReference type="NCBI Taxonomy" id="1457217"/>
    <lineage>
        <taxon>Bacteria</taxon>
        <taxon>Bacillati</taxon>
        <taxon>Bacillota</taxon>
        <taxon>Bacilli</taxon>
        <taxon>Lactobacillales</taxon>
        <taxon>Lactobacillaceae</taxon>
        <taxon>Lactiplantibacillus</taxon>
    </lineage>
</organism>
<protein>
    <recommendedName>
        <fullName evidence="2">Antitoxin</fullName>
    </recommendedName>
</protein>
<evidence type="ECO:0000256" key="2">
    <source>
        <dbReference type="RuleBase" id="RU362080"/>
    </source>
</evidence>
<comment type="function">
    <text evidence="2">Antitoxin component of a type II toxin-antitoxin (TA) system.</text>
</comment>
<keyword evidence="4" id="KW-1185">Reference proteome</keyword>
<reference evidence="3 4" key="1">
    <citation type="submission" date="2024-09" db="EMBL/GenBank/DDBJ databases">
        <authorList>
            <person name="Sun Q."/>
            <person name="Mori K."/>
        </authorList>
    </citation>
    <scope>NUCLEOTIDE SEQUENCE [LARGE SCALE GENOMIC DNA]</scope>
    <source>
        <strain evidence="3 4">TBRC 4575</strain>
    </source>
</reference>
<dbReference type="Gene3D" id="3.40.1620.10">
    <property type="entry name" value="YefM-like domain"/>
    <property type="match status" value="1"/>
</dbReference>
<comment type="similarity">
    <text evidence="1 2">Belongs to the phD/YefM antitoxin family.</text>
</comment>
<evidence type="ECO:0000313" key="3">
    <source>
        <dbReference type="EMBL" id="MFC0423177.1"/>
    </source>
</evidence>
<dbReference type="EMBL" id="JBHLUK010000020">
    <property type="protein sequence ID" value="MFC0423177.1"/>
    <property type="molecule type" value="Genomic_DNA"/>
</dbReference>
<dbReference type="InterPro" id="IPR036165">
    <property type="entry name" value="YefM-like_sf"/>
</dbReference>
<dbReference type="SUPFAM" id="SSF143120">
    <property type="entry name" value="YefM-like"/>
    <property type="match status" value="1"/>
</dbReference>
<evidence type="ECO:0000313" key="4">
    <source>
        <dbReference type="Proteomes" id="UP001589855"/>
    </source>
</evidence>
<comment type="caution">
    <text evidence="3">The sequence shown here is derived from an EMBL/GenBank/DDBJ whole genome shotgun (WGS) entry which is preliminary data.</text>
</comment>
<dbReference type="Proteomes" id="UP001589855">
    <property type="component" value="Unassembled WGS sequence"/>
</dbReference>
<dbReference type="NCBIfam" id="TIGR01552">
    <property type="entry name" value="phd_fam"/>
    <property type="match status" value="1"/>
</dbReference>
<proteinExistence type="inferred from homology"/>
<gene>
    <name evidence="3" type="ORF">ACFFGS_03420</name>
</gene>
<dbReference type="RefSeq" id="WP_174795699.1">
    <property type="nucleotide sequence ID" value="NZ_BAABRM010000045.1"/>
</dbReference>
<accession>A0ABV6K264</accession>
<sequence>MNHEKLLFDVRDNVRYTYSKRKLRKEAIVMDIITPTKARDNLFSLIKETNRDSAPVFISGAETSKSAVLIGKKDYDALQETLSLFMNGQMPIAFSRENDESVDLENMIAEIDNE</sequence>